<dbReference type="Gene3D" id="3.40.50.1000">
    <property type="entry name" value="HAD superfamily/HAD-like"/>
    <property type="match status" value="1"/>
</dbReference>
<dbReference type="PANTHER" id="PTHR47478:SF1">
    <property type="entry name" value="PYRIMIDINE 5'-NUCLEOTIDASE YJJG"/>
    <property type="match status" value="1"/>
</dbReference>
<dbReference type="CDD" id="cd04305">
    <property type="entry name" value="HAD_Neu5Ac-Pase_like"/>
    <property type="match status" value="1"/>
</dbReference>
<dbReference type="SUPFAM" id="SSF56784">
    <property type="entry name" value="HAD-like"/>
    <property type="match status" value="1"/>
</dbReference>
<dbReference type="InterPro" id="IPR036412">
    <property type="entry name" value="HAD-like_sf"/>
</dbReference>
<dbReference type="GO" id="GO:0008253">
    <property type="term" value="F:5'-nucleotidase activity"/>
    <property type="evidence" value="ECO:0007669"/>
    <property type="project" value="InterPro"/>
</dbReference>
<reference evidence="1 2" key="1">
    <citation type="submission" date="2019-07" db="EMBL/GenBank/DDBJ databases">
        <title>Genomic Encyclopedia of Type Strains, Phase I: the one thousand microbial genomes (KMG-I) project.</title>
        <authorList>
            <person name="Kyrpides N."/>
        </authorList>
    </citation>
    <scope>NUCLEOTIDE SEQUENCE [LARGE SCALE GENOMIC DNA]</scope>
    <source>
        <strain evidence="1 2">DSM 13558</strain>
    </source>
</reference>
<dbReference type="OrthoDB" id="9802350at2"/>
<evidence type="ECO:0000313" key="1">
    <source>
        <dbReference type="EMBL" id="TWH78468.1"/>
    </source>
</evidence>
<organism evidence="1 2">
    <name type="scientific">Sedimentibacter saalensis</name>
    <dbReference type="NCBI Taxonomy" id="130788"/>
    <lineage>
        <taxon>Bacteria</taxon>
        <taxon>Bacillati</taxon>
        <taxon>Bacillota</taxon>
        <taxon>Tissierellia</taxon>
        <taxon>Sedimentibacter</taxon>
    </lineage>
</organism>
<dbReference type="InterPro" id="IPR023214">
    <property type="entry name" value="HAD_sf"/>
</dbReference>
<dbReference type="Pfam" id="PF13419">
    <property type="entry name" value="HAD_2"/>
    <property type="match status" value="1"/>
</dbReference>
<keyword evidence="1" id="KW-0378">Hydrolase</keyword>
<dbReference type="InterPro" id="IPR023198">
    <property type="entry name" value="PGP-like_dom2"/>
</dbReference>
<dbReference type="NCBIfam" id="TIGR01549">
    <property type="entry name" value="HAD-SF-IA-v1"/>
    <property type="match status" value="1"/>
</dbReference>
<dbReference type="SFLD" id="SFLDG01135">
    <property type="entry name" value="C1.5.6:_HAD__Beta-PGM__Phospha"/>
    <property type="match status" value="1"/>
</dbReference>
<dbReference type="NCBIfam" id="NF006976">
    <property type="entry name" value="PRK09449.1"/>
    <property type="match status" value="1"/>
</dbReference>
<dbReference type="InterPro" id="IPR041492">
    <property type="entry name" value="HAD_2"/>
</dbReference>
<dbReference type="RefSeq" id="WP_145085252.1">
    <property type="nucleotide sequence ID" value="NZ_DAMBUX010000032.1"/>
</dbReference>
<dbReference type="InterPro" id="IPR006439">
    <property type="entry name" value="HAD-SF_hydro_IA"/>
</dbReference>
<name>A0A562J5I6_9FIRM</name>
<dbReference type="PANTHER" id="PTHR47478">
    <property type="match status" value="1"/>
</dbReference>
<protein>
    <submittedName>
        <fullName evidence="1">Putative hydrolase of the HAD superfamily</fullName>
    </submittedName>
</protein>
<gene>
    <name evidence="1" type="ORF">LY60_02928</name>
</gene>
<dbReference type="EMBL" id="VLKH01000009">
    <property type="protein sequence ID" value="TWH78468.1"/>
    <property type="molecule type" value="Genomic_DNA"/>
</dbReference>
<proteinExistence type="predicted"/>
<keyword evidence="2" id="KW-1185">Reference proteome</keyword>
<sequence>MKYEVIMFDADDTLFDFKKAEKEAFKNTMVGYGINYDENYHYKIYDEINTALWRDFDNGLITQENLKYQRFKELSHRLGAGFDEYEFAEIYMKNLSQGSFLYEDSIPLVESLKNDYRMTIITNGLTDVQHNRVRNSAIGKYMEEVIISEEVGLSKPDFRIFDYALKKINYHDKSKVIMVGDSLTTDIQGGINSGIDTCWYNPDKNVNKSKFKPTYEISQLMMLKQILEN</sequence>
<dbReference type="AlphaFoldDB" id="A0A562J5I6"/>
<dbReference type="InterPro" id="IPR011951">
    <property type="entry name" value="HAD-SF_hydro_IA_YjjG/PynA"/>
</dbReference>
<dbReference type="Gene3D" id="1.10.150.240">
    <property type="entry name" value="Putative phosphatase, domain 2"/>
    <property type="match status" value="1"/>
</dbReference>
<evidence type="ECO:0000313" key="2">
    <source>
        <dbReference type="Proteomes" id="UP000315343"/>
    </source>
</evidence>
<dbReference type="InterPro" id="IPR052550">
    <property type="entry name" value="Pyrimidine_5'-ntase_YjjG"/>
</dbReference>
<dbReference type="Proteomes" id="UP000315343">
    <property type="component" value="Unassembled WGS sequence"/>
</dbReference>
<accession>A0A562J5I6</accession>
<comment type="caution">
    <text evidence="1">The sequence shown here is derived from an EMBL/GenBank/DDBJ whole genome shotgun (WGS) entry which is preliminary data.</text>
</comment>
<dbReference type="SFLD" id="SFLDG01129">
    <property type="entry name" value="C1.5:_HAD__Beta-PGM__Phosphata"/>
    <property type="match status" value="1"/>
</dbReference>
<dbReference type="NCBIfam" id="TIGR02254">
    <property type="entry name" value="YjjG_YfnB"/>
    <property type="match status" value="1"/>
</dbReference>
<dbReference type="SFLD" id="SFLDS00003">
    <property type="entry name" value="Haloacid_Dehalogenase"/>
    <property type="match status" value="1"/>
</dbReference>